<dbReference type="InterPro" id="IPR011990">
    <property type="entry name" value="TPR-like_helical_dom_sf"/>
</dbReference>
<gene>
    <name evidence="2" type="ORF">KHY36_12380</name>
</gene>
<dbReference type="Pfam" id="PF03704">
    <property type="entry name" value="BTAD"/>
    <property type="match status" value="1"/>
</dbReference>
<feature type="domain" description="Bacterial transcriptional activator" evidence="1">
    <location>
        <begin position="108"/>
        <end position="237"/>
    </location>
</feature>
<name>A0A943DB35_9FIRM</name>
<organism evidence="2 3">
    <name type="scientific">Subdoligranulum variabile</name>
    <dbReference type="NCBI Taxonomy" id="214851"/>
    <lineage>
        <taxon>Bacteria</taxon>
        <taxon>Bacillati</taxon>
        <taxon>Bacillota</taxon>
        <taxon>Clostridia</taxon>
        <taxon>Eubacteriales</taxon>
        <taxon>Oscillospiraceae</taxon>
        <taxon>Subdoligranulum</taxon>
    </lineage>
</organism>
<comment type="caution">
    <text evidence="2">The sequence shown here is derived from an EMBL/GenBank/DDBJ whole genome shotgun (WGS) entry which is preliminary data.</text>
</comment>
<evidence type="ECO:0000313" key="2">
    <source>
        <dbReference type="EMBL" id="MBS5333310.1"/>
    </source>
</evidence>
<evidence type="ECO:0000259" key="1">
    <source>
        <dbReference type="SMART" id="SM01043"/>
    </source>
</evidence>
<reference evidence="2" key="1">
    <citation type="submission" date="2021-02" db="EMBL/GenBank/DDBJ databases">
        <title>Infant gut strain persistence is associated with maternal origin, phylogeny, and functional potential including surface adhesion and iron acquisition.</title>
        <authorList>
            <person name="Lou Y.C."/>
        </authorList>
    </citation>
    <scope>NUCLEOTIDE SEQUENCE</scope>
    <source>
        <strain evidence="2">L3_101_000M1_dasL3_101_000M1_concoct_87</strain>
    </source>
</reference>
<dbReference type="InterPro" id="IPR005158">
    <property type="entry name" value="BTAD"/>
</dbReference>
<dbReference type="EMBL" id="JAGZGG010000037">
    <property type="protein sequence ID" value="MBS5333310.1"/>
    <property type="molecule type" value="Genomic_DNA"/>
</dbReference>
<dbReference type="SMART" id="SM01043">
    <property type="entry name" value="BTAD"/>
    <property type="match status" value="1"/>
</dbReference>
<dbReference type="AlphaFoldDB" id="A0A943DB35"/>
<protein>
    <submittedName>
        <fullName evidence="2">Bacterial transcriptional activator domain-containing protein</fullName>
    </submittedName>
</protein>
<dbReference type="Proteomes" id="UP000759273">
    <property type="component" value="Unassembled WGS sequence"/>
</dbReference>
<dbReference type="PANTHER" id="PTHR35807">
    <property type="entry name" value="TRANSCRIPTIONAL REGULATOR REDD-RELATED"/>
    <property type="match status" value="1"/>
</dbReference>
<evidence type="ECO:0000313" key="3">
    <source>
        <dbReference type="Proteomes" id="UP000759273"/>
    </source>
</evidence>
<proteinExistence type="predicted"/>
<dbReference type="InterPro" id="IPR051677">
    <property type="entry name" value="AfsR-DnrI-RedD_regulator"/>
</dbReference>
<dbReference type="InterPro" id="IPR016032">
    <property type="entry name" value="Sig_transdc_resp-reg_C-effctor"/>
</dbReference>
<sequence length="405" mass="45786">MATIEIRMLGDFEIRVNGKPVLAVLGQSRKTTALVQYLVLQRGERVTHKVLTDTLWAGERSSNPDMALRAILHRFRNMIEAEGLDELRNCILTSRGCYQWNPHLDCTVDVFRVGDLSEQARREEDPEKRAKLYEQIVDLYRGRLLPQSASEQWVEGVSVRLHGQYRTAMLSLLELCKKWGESTRIISLCNHALELDPYEERLYLEEIVALEALGRHNEAQKLARRGTAMGCLHHAIEPGRAGSAYRQMRQADRNMEGEVAKLVAALPDTENAGACICDFETFKEAYRVQRGVQARYGLPVFLAIMTVAPGQDAEPDETSTMVDQLGELIHTSLRQCDVAARYTETQYVIMLCGSAAETGSSPLERIKASFYRVPAHGRYLLSYSLYVPEVKPDGGRARRKRSKKQ</sequence>
<dbReference type="Gene3D" id="1.25.40.10">
    <property type="entry name" value="Tetratricopeptide repeat domain"/>
    <property type="match status" value="1"/>
</dbReference>
<dbReference type="GO" id="GO:0006355">
    <property type="term" value="P:regulation of DNA-templated transcription"/>
    <property type="evidence" value="ECO:0007669"/>
    <property type="project" value="InterPro"/>
</dbReference>
<dbReference type="SUPFAM" id="SSF46894">
    <property type="entry name" value="C-terminal effector domain of the bipartite response regulators"/>
    <property type="match status" value="1"/>
</dbReference>
<dbReference type="Gene3D" id="1.10.10.10">
    <property type="entry name" value="Winged helix-like DNA-binding domain superfamily/Winged helix DNA-binding domain"/>
    <property type="match status" value="1"/>
</dbReference>
<dbReference type="GO" id="GO:0003677">
    <property type="term" value="F:DNA binding"/>
    <property type="evidence" value="ECO:0007669"/>
    <property type="project" value="InterPro"/>
</dbReference>
<accession>A0A943DB35</accession>
<dbReference type="InterPro" id="IPR036388">
    <property type="entry name" value="WH-like_DNA-bd_sf"/>
</dbReference>
<dbReference type="SUPFAM" id="SSF48452">
    <property type="entry name" value="TPR-like"/>
    <property type="match status" value="1"/>
</dbReference>